<evidence type="ECO:0000256" key="8">
    <source>
        <dbReference type="SAM" id="MobiDB-lite"/>
    </source>
</evidence>
<keyword evidence="4" id="KW-0472">Membrane</keyword>
<dbReference type="GO" id="GO:0045499">
    <property type="term" value="F:chemorepellent activity"/>
    <property type="evidence" value="ECO:0007669"/>
    <property type="project" value="TreeGrafter"/>
</dbReference>
<dbReference type="Pfam" id="PF01437">
    <property type="entry name" value="PSI"/>
    <property type="match status" value="1"/>
</dbReference>
<evidence type="ECO:0000256" key="2">
    <source>
        <dbReference type="ARBA" id="ARBA00022782"/>
    </source>
</evidence>
<dbReference type="InterPro" id="IPR002165">
    <property type="entry name" value="Plexin_repeat"/>
</dbReference>
<evidence type="ECO:0000256" key="3">
    <source>
        <dbReference type="ARBA" id="ARBA00022902"/>
    </source>
</evidence>
<dbReference type="GO" id="GO:0071526">
    <property type="term" value="P:semaphorin-plexin signaling pathway"/>
    <property type="evidence" value="ECO:0007669"/>
    <property type="project" value="TreeGrafter"/>
</dbReference>
<accession>A0A310SRH7</accession>
<dbReference type="SUPFAM" id="SSF101912">
    <property type="entry name" value="Sema domain"/>
    <property type="match status" value="1"/>
</dbReference>
<dbReference type="SMART" id="SM00630">
    <property type="entry name" value="Sema"/>
    <property type="match status" value="1"/>
</dbReference>
<feature type="compositionally biased region" description="Polar residues" evidence="8">
    <location>
        <begin position="470"/>
        <end position="491"/>
    </location>
</feature>
<evidence type="ECO:0000256" key="6">
    <source>
        <dbReference type="ARBA" id="ARBA00023180"/>
    </source>
</evidence>
<comment type="caution">
    <text evidence="7">Lacks conserved residue(s) required for the propagation of feature annotation.</text>
</comment>
<dbReference type="AlphaFoldDB" id="A0A310SRH7"/>
<comment type="subcellular location">
    <subcellularLocation>
        <location evidence="1">Membrane</location>
    </subcellularLocation>
</comment>
<evidence type="ECO:0000313" key="11">
    <source>
        <dbReference type="Proteomes" id="UP000250275"/>
    </source>
</evidence>
<dbReference type="SMART" id="SM00423">
    <property type="entry name" value="PSI"/>
    <property type="match status" value="1"/>
</dbReference>
<dbReference type="InterPro" id="IPR016201">
    <property type="entry name" value="PSI"/>
</dbReference>
<evidence type="ECO:0000256" key="7">
    <source>
        <dbReference type="PROSITE-ProRule" id="PRU00352"/>
    </source>
</evidence>
<evidence type="ECO:0000256" key="4">
    <source>
        <dbReference type="ARBA" id="ARBA00023136"/>
    </source>
</evidence>
<keyword evidence="3" id="KW-0524">Neurogenesis</keyword>
<keyword evidence="11" id="KW-1185">Reference proteome</keyword>
<evidence type="ECO:0000313" key="10">
    <source>
        <dbReference type="EMBL" id="OAD57889.1"/>
    </source>
</evidence>
<protein>
    <submittedName>
        <fullName evidence="10">Semaphorin-1A</fullName>
    </submittedName>
</protein>
<dbReference type="Pfam" id="PF01403">
    <property type="entry name" value="Sema"/>
    <property type="match status" value="1"/>
</dbReference>
<keyword evidence="6" id="KW-0325">Glycoprotein</keyword>
<dbReference type="Proteomes" id="UP000250275">
    <property type="component" value="Unassembled WGS sequence"/>
</dbReference>
<gene>
    <name evidence="10" type="ORF">WN48_01350</name>
</gene>
<dbReference type="Gene3D" id="2.130.10.10">
    <property type="entry name" value="YVTN repeat-like/Quinoprotein amine dehydrogenase"/>
    <property type="match status" value="1"/>
</dbReference>
<dbReference type="PROSITE" id="PS51004">
    <property type="entry name" value="SEMA"/>
    <property type="match status" value="1"/>
</dbReference>
<evidence type="ECO:0000256" key="1">
    <source>
        <dbReference type="ARBA" id="ARBA00004370"/>
    </source>
</evidence>
<dbReference type="GO" id="GO:0030335">
    <property type="term" value="P:positive regulation of cell migration"/>
    <property type="evidence" value="ECO:0007669"/>
    <property type="project" value="TreeGrafter"/>
</dbReference>
<dbReference type="Gene3D" id="3.30.1680.10">
    <property type="entry name" value="ligand-binding face of the semaphorins, domain 2"/>
    <property type="match status" value="1"/>
</dbReference>
<feature type="compositionally biased region" description="Low complexity" evidence="8">
    <location>
        <begin position="521"/>
        <end position="534"/>
    </location>
</feature>
<dbReference type="GO" id="GO:0005886">
    <property type="term" value="C:plasma membrane"/>
    <property type="evidence" value="ECO:0007669"/>
    <property type="project" value="TreeGrafter"/>
</dbReference>
<feature type="compositionally biased region" description="Acidic residues" evidence="8">
    <location>
        <begin position="535"/>
        <end position="553"/>
    </location>
</feature>
<name>A0A310SRH7_9HYME</name>
<dbReference type="InterPro" id="IPR036352">
    <property type="entry name" value="Semap_dom_sf"/>
</dbReference>
<dbReference type="InterPro" id="IPR015943">
    <property type="entry name" value="WD40/YVTN_repeat-like_dom_sf"/>
</dbReference>
<dbReference type="GO" id="GO:0030215">
    <property type="term" value="F:semaphorin receptor binding"/>
    <property type="evidence" value="ECO:0007669"/>
    <property type="project" value="InterPro"/>
</dbReference>
<keyword evidence="5" id="KW-1015">Disulfide bond</keyword>
<evidence type="ECO:0000256" key="5">
    <source>
        <dbReference type="ARBA" id="ARBA00023157"/>
    </source>
</evidence>
<sequence length="758" mass="84266">MRKSSREATKGSRWRRNGVPSKRLKRACRGNELFIVGFIIIPESTSDITEGVYAGDRARLVYGVFTTPVNSIGGSAVCAFSMKNVLEVFQGAFKEQETINSNWLRVLPEKVPEPRPGSCVNDSRTLPDVTVNFVKAHPLMDDAVQSFFSLPVITKVSFNYRFTKVAVDPQVKALDGKAYDILYVGTDDGRVLKALNTRAPDSLSNVSQVIVSDVQVLKYGNTVMKQLILVTWVYVGCVRKCGKTSGAISSGLNRGKHIPGRPYCNPVAFNPFTRIKVEASKDLLVVHLAGEASKLVVFADSEIRAVPLHHCDAPGAASCASCVALQDPHCAWDATKNLCVAVSTKLHDSDADKTLFQDIMNGKHKGCGFEQEMAKPVQPAVLPENGRGEQPDERDNEIVIELDRENQYGRTQPRANEPQDVIATPVVYSAQTLTGALIGTCFFSLVAGFASGFWFSQRLRGAPYPEPSEQRQQLNRLTESSESPGFNNKSINLVLNVPPKNPNGKNANSSAENKPVQKDPSGSGSSSSSSSSDLAESDDRNDDDDDDDPDNVDEENRLTRVNAGHMLDQLARHDENAYEIVASERRPLEFLLTPREAPHDSRSMSKVNDYGRRYDQHFPTREYIETALTEPVNELQNYSSSSANSLDDLCHGHQRLPSDYNRGDDSSTRDHYMVPTRDPRELNERILSLFNPQFLPNFNDMIMYVANQYDTRRSPPPRSRSMADGEDRLFRSSSYRKKRVGASSMFFRRGLTYEAARK</sequence>
<dbReference type="PANTHER" id="PTHR11036">
    <property type="entry name" value="SEMAPHORIN"/>
    <property type="match status" value="1"/>
</dbReference>
<feature type="region of interest" description="Disordered" evidence="8">
    <location>
        <begin position="638"/>
        <end position="671"/>
    </location>
</feature>
<dbReference type="InterPro" id="IPR001627">
    <property type="entry name" value="Semap_dom"/>
</dbReference>
<feature type="domain" description="Sema" evidence="9">
    <location>
        <begin position="1"/>
        <end position="246"/>
    </location>
</feature>
<dbReference type="PANTHER" id="PTHR11036:SF131">
    <property type="entry name" value="MIP07328P"/>
    <property type="match status" value="1"/>
</dbReference>
<dbReference type="InterPro" id="IPR027231">
    <property type="entry name" value="Semaphorin"/>
</dbReference>
<feature type="region of interest" description="Disordered" evidence="8">
    <location>
        <begin position="463"/>
        <end position="561"/>
    </location>
</feature>
<dbReference type="EMBL" id="KQ761323">
    <property type="protein sequence ID" value="OAD57889.1"/>
    <property type="molecule type" value="Genomic_DNA"/>
</dbReference>
<dbReference type="SUPFAM" id="SSF103575">
    <property type="entry name" value="Plexin repeat"/>
    <property type="match status" value="1"/>
</dbReference>
<dbReference type="OrthoDB" id="7608962at2759"/>
<feature type="compositionally biased region" description="Basic and acidic residues" evidence="8">
    <location>
        <begin position="661"/>
        <end position="671"/>
    </location>
</feature>
<dbReference type="GO" id="GO:0007411">
    <property type="term" value="P:axon guidance"/>
    <property type="evidence" value="ECO:0007669"/>
    <property type="project" value="TreeGrafter"/>
</dbReference>
<feature type="compositionally biased region" description="Low complexity" evidence="8">
    <location>
        <begin position="492"/>
        <end position="511"/>
    </location>
</feature>
<keyword evidence="2" id="KW-0221">Differentiation</keyword>
<proteinExistence type="predicted"/>
<evidence type="ECO:0000259" key="9">
    <source>
        <dbReference type="PROSITE" id="PS51004"/>
    </source>
</evidence>
<organism evidence="10 11">
    <name type="scientific">Eufriesea mexicana</name>
    <dbReference type="NCBI Taxonomy" id="516756"/>
    <lineage>
        <taxon>Eukaryota</taxon>
        <taxon>Metazoa</taxon>
        <taxon>Ecdysozoa</taxon>
        <taxon>Arthropoda</taxon>
        <taxon>Hexapoda</taxon>
        <taxon>Insecta</taxon>
        <taxon>Pterygota</taxon>
        <taxon>Neoptera</taxon>
        <taxon>Endopterygota</taxon>
        <taxon>Hymenoptera</taxon>
        <taxon>Apocrita</taxon>
        <taxon>Aculeata</taxon>
        <taxon>Apoidea</taxon>
        <taxon>Anthophila</taxon>
        <taxon>Apidae</taxon>
        <taxon>Eufriesea</taxon>
    </lineage>
</organism>
<reference evidence="10 11" key="1">
    <citation type="submission" date="2015-07" db="EMBL/GenBank/DDBJ databases">
        <title>The genome of Eufriesea mexicana.</title>
        <authorList>
            <person name="Pan H."/>
            <person name="Kapheim K."/>
        </authorList>
    </citation>
    <scope>NUCLEOTIDE SEQUENCE [LARGE SCALE GENOMIC DNA]</scope>
    <source>
        <strain evidence="10">0111107269</strain>
        <tissue evidence="10">Whole body</tissue>
    </source>
</reference>